<evidence type="ECO:0000313" key="8">
    <source>
        <dbReference type="Proteomes" id="UP000009009"/>
    </source>
</evidence>
<gene>
    <name evidence="7" type="ORF">VIN7_5471</name>
</gene>
<evidence type="ECO:0000256" key="3">
    <source>
        <dbReference type="ARBA" id="ARBA00023002"/>
    </source>
</evidence>
<protein>
    <submittedName>
        <fullName evidence="7">Prx1p</fullName>
    </submittedName>
</protein>
<sequence length="285" mass="32227">MGGEVNTRPIQEKRRKLKITSKQKMLSRICGAQLKRTAWSAPRQAHLQCQTIKRFSTAPILCKQFKQSDQPRLRINSVAPNFDADTTAGKINFYDYLGNSWGVLFSHPADFTPVCTTEVSAFAKLKPEFDKRNVKLIGLSVEDVESHEKWIQDIKEVAKVKNVGFPIIGDTFRNVAFLYDMVDAEGFKNINDGSLKTVRSVFVIDPKKKIRLIFTYPSTVGRNTSEVLRVIDALQLTDKEGVVTPINWQPSDDVIIPPSVSNDEAKAKFGDFNEIKPYLRFTKAK</sequence>
<dbReference type="OrthoDB" id="2996783at2759"/>
<keyword evidence="2" id="KW-0049">Antioxidant</keyword>
<dbReference type="GO" id="GO:0005829">
    <property type="term" value="C:cytosol"/>
    <property type="evidence" value="ECO:0007669"/>
    <property type="project" value="TreeGrafter"/>
</dbReference>
<evidence type="ECO:0000256" key="4">
    <source>
        <dbReference type="ARBA" id="ARBA00023284"/>
    </source>
</evidence>
<dbReference type="Pfam" id="PF10417">
    <property type="entry name" value="1-cysPrx_C"/>
    <property type="match status" value="1"/>
</dbReference>
<evidence type="ECO:0000256" key="5">
    <source>
        <dbReference type="ARBA" id="ARBA00025719"/>
    </source>
</evidence>
<reference evidence="7 8" key="1">
    <citation type="journal article" date="2012" name="FEMS Yeast Res.">
        <title>The genome sequence of the wine yeast VIN7 reveals an allotriploid hybrid genome with Saccharomyces cerevisiae and Saccharomyces kudriavzevii origins.</title>
        <authorList>
            <person name="Borneman A.R."/>
            <person name="Desany B.A."/>
            <person name="Riches D."/>
            <person name="Affourtit J.P."/>
            <person name="Forgan A.H."/>
            <person name="Pretorius I.S."/>
            <person name="Egholm M."/>
            <person name="Chambers P.J."/>
        </authorList>
    </citation>
    <scope>NUCLEOTIDE SEQUENCE [LARGE SCALE GENOMIC DNA]</scope>
    <source>
        <strain evidence="7 8">VIN7</strain>
    </source>
</reference>
<evidence type="ECO:0000256" key="1">
    <source>
        <dbReference type="ARBA" id="ARBA00022559"/>
    </source>
</evidence>
<dbReference type="Pfam" id="PF00578">
    <property type="entry name" value="AhpC-TSA"/>
    <property type="match status" value="1"/>
</dbReference>
<organism evidence="7 8">
    <name type="scientific">Saccharomyces cerevisiae x Saccharomyces kudriavzevii (strain VIN7)</name>
    <name type="common">Yeast</name>
    <dbReference type="NCBI Taxonomy" id="1095631"/>
    <lineage>
        <taxon>Eukaryota</taxon>
        <taxon>Fungi</taxon>
        <taxon>Dikarya</taxon>
        <taxon>Ascomycota</taxon>
        <taxon>Saccharomycotina</taxon>
        <taxon>Saccharomycetes</taxon>
        <taxon>Saccharomycetales</taxon>
        <taxon>Saccharomycetaceae</taxon>
        <taxon>Saccharomyces</taxon>
    </lineage>
</organism>
<dbReference type="PANTHER" id="PTHR10681">
    <property type="entry name" value="THIOREDOXIN PEROXIDASE"/>
    <property type="match status" value="1"/>
</dbReference>
<dbReference type="InterPro" id="IPR050217">
    <property type="entry name" value="Peroxiredoxin"/>
</dbReference>
<dbReference type="InterPro" id="IPR013766">
    <property type="entry name" value="Thioredoxin_domain"/>
</dbReference>
<dbReference type="Proteomes" id="UP000009009">
    <property type="component" value="Unassembled WGS sequence"/>
</dbReference>
<dbReference type="InterPro" id="IPR019479">
    <property type="entry name" value="Peroxiredoxin_C"/>
</dbReference>
<dbReference type="GO" id="GO:0045454">
    <property type="term" value="P:cell redox homeostasis"/>
    <property type="evidence" value="ECO:0007669"/>
    <property type="project" value="TreeGrafter"/>
</dbReference>
<feature type="domain" description="Thioredoxin" evidence="6">
    <location>
        <begin position="73"/>
        <end position="236"/>
    </location>
</feature>
<dbReference type="CDD" id="cd03016">
    <property type="entry name" value="PRX_1cys"/>
    <property type="match status" value="1"/>
</dbReference>
<dbReference type="GO" id="GO:0008379">
    <property type="term" value="F:thioredoxin peroxidase activity"/>
    <property type="evidence" value="ECO:0007669"/>
    <property type="project" value="TreeGrafter"/>
</dbReference>
<dbReference type="PhylomeDB" id="H0GR05"/>
<dbReference type="HOGENOM" id="CLU_042529_4_1_1"/>
<keyword evidence="4" id="KW-0676">Redox-active center</keyword>
<dbReference type="SUPFAM" id="SSF52833">
    <property type="entry name" value="Thioredoxin-like"/>
    <property type="match status" value="1"/>
</dbReference>
<dbReference type="FunFam" id="3.40.30.10:FF:000011">
    <property type="entry name" value="Peroxiredoxin PRX1"/>
    <property type="match status" value="1"/>
</dbReference>
<dbReference type="Gene3D" id="3.40.30.10">
    <property type="entry name" value="Glutaredoxin"/>
    <property type="match status" value="1"/>
</dbReference>
<keyword evidence="3" id="KW-0560">Oxidoreductase</keyword>
<keyword evidence="8" id="KW-1185">Reference proteome</keyword>
<dbReference type="EMBL" id="AGVY01000122">
    <property type="protein sequence ID" value="EHN03750.1"/>
    <property type="molecule type" value="Genomic_DNA"/>
</dbReference>
<dbReference type="PROSITE" id="PS51352">
    <property type="entry name" value="THIOREDOXIN_2"/>
    <property type="match status" value="1"/>
</dbReference>
<proteinExistence type="inferred from homology"/>
<evidence type="ECO:0000259" key="6">
    <source>
        <dbReference type="PROSITE" id="PS51352"/>
    </source>
</evidence>
<dbReference type="PANTHER" id="PTHR10681:SF171">
    <property type="entry name" value="PEROXIREDOXIN 4"/>
    <property type="match status" value="1"/>
</dbReference>
<evidence type="ECO:0000256" key="2">
    <source>
        <dbReference type="ARBA" id="ARBA00022862"/>
    </source>
</evidence>
<comment type="caution">
    <text evidence="7">The sequence shown here is derived from an EMBL/GenBank/DDBJ whole genome shotgun (WGS) entry which is preliminary data.</text>
</comment>
<dbReference type="GO" id="GO:0042744">
    <property type="term" value="P:hydrogen peroxide catabolic process"/>
    <property type="evidence" value="ECO:0007669"/>
    <property type="project" value="TreeGrafter"/>
</dbReference>
<comment type="similarity">
    <text evidence="5">Belongs to the peroxiredoxin family. Prx6 subfamily.</text>
</comment>
<dbReference type="AlphaFoldDB" id="H0GR05"/>
<dbReference type="InterPro" id="IPR036249">
    <property type="entry name" value="Thioredoxin-like_sf"/>
</dbReference>
<dbReference type="GO" id="GO:0006979">
    <property type="term" value="P:response to oxidative stress"/>
    <property type="evidence" value="ECO:0007669"/>
    <property type="project" value="TreeGrafter"/>
</dbReference>
<dbReference type="Gene3D" id="3.30.1020.10">
    <property type="entry name" value="Antioxidant, Horf6, Chain A, domain2"/>
    <property type="match status" value="1"/>
</dbReference>
<dbReference type="InterPro" id="IPR045020">
    <property type="entry name" value="PRX_1cys"/>
</dbReference>
<accession>H0GR05</accession>
<dbReference type="GO" id="GO:0033554">
    <property type="term" value="P:cellular response to stress"/>
    <property type="evidence" value="ECO:0007669"/>
    <property type="project" value="TreeGrafter"/>
</dbReference>
<evidence type="ECO:0000313" key="7">
    <source>
        <dbReference type="EMBL" id="EHN03750.1"/>
    </source>
</evidence>
<dbReference type="InterPro" id="IPR000866">
    <property type="entry name" value="AhpC/TSA"/>
</dbReference>
<dbReference type="NCBIfam" id="NF009668">
    <property type="entry name" value="PRK13189.1"/>
    <property type="match status" value="1"/>
</dbReference>
<keyword evidence="1" id="KW-0575">Peroxidase</keyword>
<name>H0GR05_SACCK</name>
<dbReference type="FunFam" id="3.30.1020.10:FF:000001">
    <property type="entry name" value="1-Cys peroxiredoxin"/>
    <property type="match status" value="1"/>
</dbReference>